<name>A0AA40VUH2_9NOST</name>
<keyword evidence="1" id="KW-0472">Membrane</keyword>
<feature type="transmembrane region" description="Helical" evidence="1">
    <location>
        <begin position="60"/>
        <end position="79"/>
    </location>
</feature>
<keyword evidence="1" id="KW-0812">Transmembrane</keyword>
<dbReference type="EMBL" id="VJXY01000046">
    <property type="protein sequence ID" value="MBD6619711.1"/>
    <property type="molecule type" value="Genomic_DNA"/>
</dbReference>
<dbReference type="RefSeq" id="WP_191760904.1">
    <property type="nucleotide sequence ID" value="NZ_VJXY01000046.1"/>
</dbReference>
<gene>
    <name evidence="2" type="ORF">FNW02_28810</name>
</gene>
<protein>
    <submittedName>
        <fullName evidence="2">Uncharacterized protein</fullName>
    </submittedName>
</protein>
<sequence length="81" mass="9353">MYRQNNFLLGILGFIGFVIAFNTFVMDALSTAHNLTWLWNLSQSLGLDKFASTLQARLETWLQVYGFFVFLAVLAVLVYRR</sequence>
<evidence type="ECO:0000313" key="3">
    <source>
        <dbReference type="Proteomes" id="UP001165986"/>
    </source>
</evidence>
<keyword evidence="1" id="KW-1133">Transmembrane helix</keyword>
<proteinExistence type="predicted"/>
<keyword evidence="3" id="KW-1185">Reference proteome</keyword>
<comment type="caution">
    <text evidence="2">The sequence shown here is derived from an EMBL/GenBank/DDBJ whole genome shotgun (WGS) entry which is preliminary data.</text>
</comment>
<evidence type="ECO:0000256" key="1">
    <source>
        <dbReference type="SAM" id="Phobius"/>
    </source>
</evidence>
<accession>A0AA40VUH2</accession>
<dbReference type="Proteomes" id="UP001165986">
    <property type="component" value="Unassembled WGS sequence"/>
</dbReference>
<dbReference type="AlphaFoldDB" id="A0AA40VUH2"/>
<organism evidence="2 3">
    <name type="scientific">Komarekiella delphini-convector SJRDD-AB1</name>
    <dbReference type="NCBI Taxonomy" id="2593771"/>
    <lineage>
        <taxon>Bacteria</taxon>
        <taxon>Bacillati</taxon>
        <taxon>Cyanobacteriota</taxon>
        <taxon>Cyanophyceae</taxon>
        <taxon>Nostocales</taxon>
        <taxon>Nostocaceae</taxon>
        <taxon>Komarekiella</taxon>
        <taxon>Komarekiella delphini-convector</taxon>
    </lineage>
</organism>
<evidence type="ECO:0000313" key="2">
    <source>
        <dbReference type="EMBL" id="MBD6619711.1"/>
    </source>
</evidence>
<reference evidence="2" key="1">
    <citation type="submission" date="2019-07" db="EMBL/GenBank/DDBJ databases">
        <title>Toxilogical consequences of a new and cryptic species of cyanobacteria (Komarekiella delphini-convector) recovered from the epidermis of a bottlenose dolphin and 1500 ft. in the air.</title>
        <authorList>
            <person name="Brown A.O."/>
            <person name="Dvorak P."/>
            <person name="Villanueva C.D."/>
            <person name="Foss A.J."/>
            <person name="Garvey A.D."/>
            <person name="Gibson Q.A."/>
            <person name="Johansen J.R."/>
            <person name="Casamatta D.A."/>
        </authorList>
    </citation>
    <scope>NUCLEOTIDE SEQUENCE</scope>
    <source>
        <strain evidence="2">SJRDD-AB1</strain>
    </source>
</reference>
<feature type="transmembrane region" description="Helical" evidence="1">
    <location>
        <begin position="7"/>
        <end position="25"/>
    </location>
</feature>